<accession>A0A7D5QA21</accession>
<evidence type="ECO:0000313" key="5">
    <source>
        <dbReference type="Proteomes" id="UP000509626"/>
    </source>
</evidence>
<dbReference type="Proteomes" id="UP000509626">
    <property type="component" value="Chromosome"/>
</dbReference>
<keyword evidence="2" id="KW-0249">Electron transport</keyword>
<dbReference type="EMBL" id="CP058579">
    <property type="protein sequence ID" value="QLG62256.1"/>
    <property type="molecule type" value="Genomic_DNA"/>
</dbReference>
<dbReference type="SUPFAM" id="SSF52833">
    <property type="entry name" value="Thioredoxin-like"/>
    <property type="match status" value="1"/>
</dbReference>
<gene>
    <name evidence="4" type="ORF">HUG12_11155</name>
</gene>
<dbReference type="GeneID" id="56038024"/>
<dbReference type="Pfam" id="PF13462">
    <property type="entry name" value="Thioredoxin_4"/>
    <property type="match status" value="1"/>
</dbReference>
<comment type="similarity">
    <text evidence="1">Belongs to the glutaredoxin family.</text>
</comment>
<dbReference type="AlphaFoldDB" id="A0A7D5QA21"/>
<evidence type="ECO:0000256" key="2">
    <source>
        <dbReference type="ARBA" id="ARBA00022982"/>
    </source>
</evidence>
<organism evidence="4 5">
    <name type="scientific">Halorarum salinum</name>
    <dbReference type="NCBI Taxonomy" id="2743089"/>
    <lineage>
        <taxon>Archaea</taxon>
        <taxon>Methanobacteriati</taxon>
        <taxon>Methanobacteriota</taxon>
        <taxon>Stenosarchaea group</taxon>
        <taxon>Halobacteria</taxon>
        <taxon>Halobacteriales</taxon>
        <taxon>Haloferacaceae</taxon>
        <taxon>Halorarum</taxon>
    </lineage>
</organism>
<sequence length="217" mass="24223">MGSTASVTTAGCLGLFSSNPVPESDGTDDRYTTVEKTNTFGFGGTQTPFPPVQGIYRGSGSGILVIAYFDYSHEASLQWWREEYPELTDLVDEGRLRLTLHMFPKPVDQWSVMLPSALFEVRSRSSREAAWTFHERLVSADEYSMDLLEQLASDVGVPSDAITEAAETRRRRNQAFSDKAMGEDSGVESLPAFRWGMERIDGTSAEDIRKFVEEQLD</sequence>
<evidence type="ECO:0000256" key="1">
    <source>
        <dbReference type="ARBA" id="ARBA00007787"/>
    </source>
</evidence>
<dbReference type="InterPro" id="IPR012336">
    <property type="entry name" value="Thioredoxin-like_fold"/>
</dbReference>
<keyword evidence="5" id="KW-1185">Reference proteome</keyword>
<proteinExistence type="inferred from homology"/>
<reference evidence="4 5" key="1">
    <citation type="submission" date="2020-06" db="EMBL/GenBank/DDBJ databases">
        <title>NJ-3-1, isolated from saline soil.</title>
        <authorList>
            <person name="Cui H.L."/>
            <person name="Shi X."/>
        </authorList>
    </citation>
    <scope>NUCLEOTIDE SEQUENCE [LARGE SCALE GENOMIC DNA]</scope>
    <source>
        <strain evidence="4 5">NJ-3-1</strain>
    </source>
</reference>
<protein>
    <submittedName>
        <fullName evidence="4">Thioredoxin domain-containing protein</fullName>
    </submittedName>
</protein>
<evidence type="ECO:0000313" key="4">
    <source>
        <dbReference type="EMBL" id="QLG62256.1"/>
    </source>
</evidence>
<dbReference type="InterPro" id="IPR036249">
    <property type="entry name" value="Thioredoxin-like_sf"/>
</dbReference>
<keyword evidence="2" id="KW-0813">Transport</keyword>
<dbReference type="RefSeq" id="WP_179268841.1">
    <property type="nucleotide sequence ID" value="NZ_CP058579.1"/>
</dbReference>
<dbReference type="KEGG" id="halu:HUG12_11155"/>
<name>A0A7D5QA21_9EURY</name>
<dbReference type="Gene3D" id="3.40.30.10">
    <property type="entry name" value="Glutaredoxin"/>
    <property type="match status" value="1"/>
</dbReference>
<dbReference type="OrthoDB" id="342028at2157"/>
<feature type="domain" description="Thioredoxin-like fold" evidence="3">
    <location>
        <begin position="87"/>
        <end position="213"/>
    </location>
</feature>
<evidence type="ECO:0000259" key="3">
    <source>
        <dbReference type="Pfam" id="PF13462"/>
    </source>
</evidence>